<evidence type="ECO:0000313" key="11">
    <source>
        <dbReference type="Proteomes" id="UP000334019"/>
    </source>
</evidence>
<dbReference type="PANTHER" id="PTHR33908">
    <property type="entry name" value="MANNOSYLTRANSFERASE YKCB-RELATED"/>
    <property type="match status" value="1"/>
</dbReference>
<dbReference type="InterPro" id="IPR003342">
    <property type="entry name" value="ArnT-like_N"/>
</dbReference>
<evidence type="ECO:0000256" key="4">
    <source>
        <dbReference type="ARBA" id="ARBA00022679"/>
    </source>
</evidence>
<dbReference type="InterPro" id="IPR050297">
    <property type="entry name" value="LipidA_mod_glycosyltrf_83"/>
</dbReference>
<dbReference type="Pfam" id="PF02366">
    <property type="entry name" value="PMT"/>
    <property type="match status" value="1"/>
</dbReference>
<keyword evidence="3" id="KW-0328">Glycosyltransferase</keyword>
<organism evidence="10 11">
    <name type="scientific">Actinomarinicola tropica</name>
    <dbReference type="NCBI Taxonomy" id="2789776"/>
    <lineage>
        <taxon>Bacteria</taxon>
        <taxon>Bacillati</taxon>
        <taxon>Actinomycetota</taxon>
        <taxon>Acidimicrobiia</taxon>
        <taxon>Acidimicrobiales</taxon>
        <taxon>Iamiaceae</taxon>
        <taxon>Actinomarinicola</taxon>
    </lineage>
</organism>
<evidence type="ECO:0000256" key="3">
    <source>
        <dbReference type="ARBA" id="ARBA00022676"/>
    </source>
</evidence>
<dbReference type="AlphaFoldDB" id="A0A5Q2RIQ7"/>
<proteinExistence type="predicted"/>
<feature type="transmembrane region" description="Helical" evidence="8">
    <location>
        <begin position="23"/>
        <end position="42"/>
    </location>
</feature>
<evidence type="ECO:0000256" key="6">
    <source>
        <dbReference type="ARBA" id="ARBA00022989"/>
    </source>
</evidence>
<reference evidence="10 11" key="1">
    <citation type="submission" date="2019-11" db="EMBL/GenBank/DDBJ databases">
        <authorList>
            <person name="He Y."/>
        </authorList>
    </citation>
    <scope>NUCLEOTIDE SEQUENCE [LARGE SCALE GENOMIC DNA]</scope>
    <source>
        <strain evidence="10 11">SCSIO 58843</strain>
    </source>
</reference>
<feature type="transmembrane region" description="Helical" evidence="8">
    <location>
        <begin position="366"/>
        <end position="384"/>
    </location>
</feature>
<evidence type="ECO:0000259" key="9">
    <source>
        <dbReference type="Pfam" id="PF02366"/>
    </source>
</evidence>
<dbReference type="EMBL" id="CP045851">
    <property type="protein sequence ID" value="QGG96748.1"/>
    <property type="molecule type" value="Genomic_DNA"/>
</dbReference>
<dbReference type="KEGG" id="atq:GH723_17515"/>
<feature type="transmembrane region" description="Helical" evidence="8">
    <location>
        <begin position="427"/>
        <end position="447"/>
    </location>
</feature>
<dbReference type="Proteomes" id="UP000334019">
    <property type="component" value="Chromosome"/>
</dbReference>
<feature type="transmembrane region" description="Helical" evidence="8">
    <location>
        <begin position="266"/>
        <end position="283"/>
    </location>
</feature>
<evidence type="ECO:0000256" key="5">
    <source>
        <dbReference type="ARBA" id="ARBA00022692"/>
    </source>
</evidence>
<gene>
    <name evidence="10" type="ORF">GH723_17515</name>
</gene>
<comment type="subcellular location">
    <subcellularLocation>
        <location evidence="1">Cell membrane</location>
        <topology evidence="1">Multi-pass membrane protein</topology>
    </subcellularLocation>
</comment>
<accession>A0A5Q2RIQ7</accession>
<keyword evidence="5 8" id="KW-0812">Transmembrane</keyword>
<feature type="transmembrane region" description="Helical" evidence="8">
    <location>
        <begin position="174"/>
        <end position="193"/>
    </location>
</feature>
<dbReference type="RefSeq" id="WP_153760851.1">
    <property type="nucleotide sequence ID" value="NZ_CP045851.1"/>
</dbReference>
<dbReference type="GO" id="GO:0005886">
    <property type="term" value="C:plasma membrane"/>
    <property type="evidence" value="ECO:0007669"/>
    <property type="project" value="UniProtKB-SubCell"/>
</dbReference>
<feature type="transmembrane region" description="Helical" evidence="8">
    <location>
        <begin position="391"/>
        <end position="407"/>
    </location>
</feature>
<feature type="domain" description="ArnT-like N-terminal" evidence="9">
    <location>
        <begin position="157"/>
        <end position="310"/>
    </location>
</feature>
<evidence type="ECO:0000256" key="2">
    <source>
        <dbReference type="ARBA" id="ARBA00022475"/>
    </source>
</evidence>
<evidence type="ECO:0000256" key="8">
    <source>
        <dbReference type="SAM" id="Phobius"/>
    </source>
</evidence>
<evidence type="ECO:0000256" key="1">
    <source>
        <dbReference type="ARBA" id="ARBA00004651"/>
    </source>
</evidence>
<dbReference type="PANTHER" id="PTHR33908:SF11">
    <property type="entry name" value="MEMBRANE PROTEIN"/>
    <property type="match status" value="1"/>
</dbReference>
<keyword evidence="11" id="KW-1185">Reference proteome</keyword>
<evidence type="ECO:0000313" key="10">
    <source>
        <dbReference type="EMBL" id="QGG96748.1"/>
    </source>
</evidence>
<dbReference type="GO" id="GO:0006493">
    <property type="term" value="P:protein O-linked glycosylation"/>
    <property type="evidence" value="ECO:0007669"/>
    <property type="project" value="InterPro"/>
</dbReference>
<keyword evidence="4 10" id="KW-0808">Transferase</keyword>
<keyword evidence="6 8" id="KW-1133">Transmembrane helix</keyword>
<dbReference type="GO" id="GO:0016763">
    <property type="term" value="F:pentosyltransferase activity"/>
    <property type="evidence" value="ECO:0007669"/>
    <property type="project" value="TreeGrafter"/>
</dbReference>
<evidence type="ECO:0000256" key="7">
    <source>
        <dbReference type="ARBA" id="ARBA00023136"/>
    </source>
</evidence>
<feature type="transmembrane region" description="Helical" evidence="8">
    <location>
        <begin position="500"/>
        <end position="522"/>
    </location>
</feature>
<feature type="transmembrane region" description="Helical" evidence="8">
    <location>
        <begin position="213"/>
        <end position="236"/>
    </location>
</feature>
<feature type="transmembrane region" description="Helical" evidence="8">
    <location>
        <begin position="295"/>
        <end position="314"/>
    </location>
</feature>
<dbReference type="GO" id="GO:0000030">
    <property type="term" value="F:mannosyltransferase activity"/>
    <property type="evidence" value="ECO:0007669"/>
    <property type="project" value="InterPro"/>
</dbReference>
<sequence length="528" mass="57066">MTPTDEGGRVLRARRWAARHHSAVWWITLVNLTFGLVFTILVPPFRGPDERYQVDMVLRSDLGYVDPSERVVPTDEIRGVGSLAGPSVDPDLRYRPPMPFADAVPRPDRPTFGELAQEVVVRTDEVPRATNQLSQHPPLHYAAVGASARVVTLLTPAEAWSWDREVWLYRMHSVALVAALPLLASSAALVLGVGRTAAASAAAVMLLSPMHTFIGSVVNNDTTMMLGSAIAVVGALAHLRDGTARSAVVAAAGGAIAALSKSTGVTLIPWVGVVVAVVALRAWRQGRRREAVRNVVLAGSVSVIGAAWHITNLVRFGDPQPSGVVRRVFPDVEKPLWRFAENWFDRVSGTFWGRPATRTGVMLDPWITNGLTVVMALVVLAALWKGRRRAGVLLLTLLCVAQVALMLRTNLAQYLRSGELAALQGRYLYSLLVPLAALAAVAVWGWVGERWHAWVLAALAGVGVVFHVVLSWSMLVGYWGGDSVGARLDSLLAWSPLPHLGSLLLLSTPLLAVAGWGASLAVPRWRRR</sequence>
<keyword evidence="7 8" id="KW-0472">Membrane</keyword>
<protein>
    <submittedName>
        <fullName evidence="10">Phospholipid carrier-dependent glycosyltransferase</fullName>
    </submittedName>
</protein>
<keyword evidence="2" id="KW-1003">Cell membrane</keyword>
<name>A0A5Q2RIQ7_9ACTN</name>
<feature type="transmembrane region" description="Helical" evidence="8">
    <location>
        <begin position="454"/>
        <end position="480"/>
    </location>
</feature>
<dbReference type="GO" id="GO:0009103">
    <property type="term" value="P:lipopolysaccharide biosynthetic process"/>
    <property type="evidence" value="ECO:0007669"/>
    <property type="project" value="UniProtKB-ARBA"/>
</dbReference>